<dbReference type="EMBL" id="SJPM01000005">
    <property type="protein sequence ID" value="TWT96341.1"/>
    <property type="molecule type" value="Genomic_DNA"/>
</dbReference>
<keyword evidence="2" id="KW-1185">Reference proteome</keyword>
<evidence type="ECO:0000313" key="1">
    <source>
        <dbReference type="EMBL" id="TWT96341.1"/>
    </source>
</evidence>
<sequence length="38" mass="4407">MPTWAITTPLGSIVYRRAKRTIEATQYVRRELELGITD</sequence>
<dbReference type="Proteomes" id="UP000316213">
    <property type="component" value="Unassembled WGS sequence"/>
</dbReference>
<dbReference type="AlphaFoldDB" id="A0A5C6ABB5"/>
<reference evidence="1 2" key="1">
    <citation type="submission" date="2019-02" db="EMBL/GenBank/DDBJ databases">
        <title>Deep-cultivation of Planctomycetes and their phenomic and genomic characterization uncovers novel biology.</title>
        <authorList>
            <person name="Wiegand S."/>
            <person name="Jogler M."/>
            <person name="Boedeker C."/>
            <person name="Pinto D."/>
            <person name="Vollmers J."/>
            <person name="Rivas-Marin E."/>
            <person name="Kohn T."/>
            <person name="Peeters S.H."/>
            <person name="Heuer A."/>
            <person name="Rast P."/>
            <person name="Oberbeckmann S."/>
            <person name="Bunk B."/>
            <person name="Jeske O."/>
            <person name="Meyerdierks A."/>
            <person name="Storesund J.E."/>
            <person name="Kallscheuer N."/>
            <person name="Luecker S."/>
            <person name="Lage O.M."/>
            <person name="Pohl T."/>
            <person name="Merkel B.J."/>
            <person name="Hornburger P."/>
            <person name="Mueller R.-W."/>
            <person name="Bruemmer F."/>
            <person name="Labrenz M."/>
            <person name="Spormann A.M."/>
            <person name="Op Den Camp H."/>
            <person name="Overmann J."/>
            <person name="Amann R."/>
            <person name="Jetten M.S.M."/>
            <person name="Mascher T."/>
            <person name="Medema M.H."/>
            <person name="Devos D.P."/>
            <person name="Kaster A.-K."/>
            <person name="Ovreas L."/>
            <person name="Rohde M."/>
            <person name="Galperin M.Y."/>
            <person name="Jogler C."/>
        </authorList>
    </citation>
    <scope>NUCLEOTIDE SEQUENCE [LARGE SCALE GENOMIC DNA]</scope>
    <source>
        <strain evidence="1 2">Pla100</strain>
    </source>
</reference>
<protein>
    <submittedName>
        <fullName evidence="1">Uncharacterized protein</fullName>
    </submittedName>
</protein>
<gene>
    <name evidence="1" type="ORF">Pla100_28180</name>
</gene>
<organism evidence="1 2">
    <name type="scientific">Neorhodopirellula pilleata</name>
    <dbReference type="NCBI Taxonomy" id="2714738"/>
    <lineage>
        <taxon>Bacteria</taxon>
        <taxon>Pseudomonadati</taxon>
        <taxon>Planctomycetota</taxon>
        <taxon>Planctomycetia</taxon>
        <taxon>Pirellulales</taxon>
        <taxon>Pirellulaceae</taxon>
        <taxon>Neorhodopirellula</taxon>
    </lineage>
</organism>
<accession>A0A5C6ABB5</accession>
<name>A0A5C6ABB5_9BACT</name>
<comment type="caution">
    <text evidence="1">The sequence shown here is derived from an EMBL/GenBank/DDBJ whole genome shotgun (WGS) entry which is preliminary data.</text>
</comment>
<evidence type="ECO:0000313" key="2">
    <source>
        <dbReference type="Proteomes" id="UP000316213"/>
    </source>
</evidence>
<proteinExistence type="predicted"/>